<dbReference type="KEGG" id="dpx:DAPPUDRAFT_239008"/>
<evidence type="ECO:0000313" key="2">
    <source>
        <dbReference type="Proteomes" id="UP000000305"/>
    </source>
</evidence>
<sequence>MSGRGPPNAKEGGLISVSTSMGTLGQQGVERDCFLGDGGFVVDGFLLEEGNSVVGGYGQPRSPLPTDPIPLAPFDALLPAIVVEKTYQNEDPRIVGNNIVETVLLSQSMKSMEEGNSVDVGYSRSTKFLCHLELSEK</sequence>
<accession>E9G7Z6</accession>
<name>E9G7Z6_DAPPU</name>
<proteinExistence type="predicted"/>
<gene>
    <name evidence="1" type="ORF">DAPPUDRAFT_239008</name>
</gene>
<dbReference type="EMBL" id="GL732534">
    <property type="protein sequence ID" value="EFX84568.1"/>
    <property type="molecule type" value="Genomic_DNA"/>
</dbReference>
<protein>
    <submittedName>
        <fullName evidence="1">Uncharacterized protein</fullName>
    </submittedName>
</protein>
<organism evidence="1 2">
    <name type="scientific">Daphnia pulex</name>
    <name type="common">Water flea</name>
    <dbReference type="NCBI Taxonomy" id="6669"/>
    <lineage>
        <taxon>Eukaryota</taxon>
        <taxon>Metazoa</taxon>
        <taxon>Ecdysozoa</taxon>
        <taxon>Arthropoda</taxon>
        <taxon>Crustacea</taxon>
        <taxon>Branchiopoda</taxon>
        <taxon>Diplostraca</taxon>
        <taxon>Cladocera</taxon>
        <taxon>Anomopoda</taxon>
        <taxon>Daphniidae</taxon>
        <taxon>Daphnia</taxon>
    </lineage>
</organism>
<reference evidence="1 2" key="1">
    <citation type="journal article" date="2011" name="Science">
        <title>The ecoresponsive genome of Daphnia pulex.</title>
        <authorList>
            <person name="Colbourne J.K."/>
            <person name="Pfrender M.E."/>
            <person name="Gilbert D."/>
            <person name="Thomas W.K."/>
            <person name="Tucker A."/>
            <person name="Oakley T.H."/>
            <person name="Tokishita S."/>
            <person name="Aerts A."/>
            <person name="Arnold G.J."/>
            <person name="Basu M.K."/>
            <person name="Bauer D.J."/>
            <person name="Caceres C.E."/>
            <person name="Carmel L."/>
            <person name="Casola C."/>
            <person name="Choi J.H."/>
            <person name="Detter J.C."/>
            <person name="Dong Q."/>
            <person name="Dusheyko S."/>
            <person name="Eads B.D."/>
            <person name="Frohlich T."/>
            <person name="Geiler-Samerotte K.A."/>
            <person name="Gerlach D."/>
            <person name="Hatcher P."/>
            <person name="Jogdeo S."/>
            <person name="Krijgsveld J."/>
            <person name="Kriventseva E.V."/>
            <person name="Kultz D."/>
            <person name="Laforsch C."/>
            <person name="Lindquist E."/>
            <person name="Lopez J."/>
            <person name="Manak J.R."/>
            <person name="Muller J."/>
            <person name="Pangilinan J."/>
            <person name="Patwardhan R.P."/>
            <person name="Pitluck S."/>
            <person name="Pritham E.J."/>
            <person name="Rechtsteiner A."/>
            <person name="Rho M."/>
            <person name="Rogozin I.B."/>
            <person name="Sakarya O."/>
            <person name="Salamov A."/>
            <person name="Schaack S."/>
            <person name="Shapiro H."/>
            <person name="Shiga Y."/>
            <person name="Skalitzky C."/>
            <person name="Smith Z."/>
            <person name="Souvorov A."/>
            <person name="Sung W."/>
            <person name="Tang Z."/>
            <person name="Tsuchiya D."/>
            <person name="Tu H."/>
            <person name="Vos H."/>
            <person name="Wang M."/>
            <person name="Wolf Y.I."/>
            <person name="Yamagata H."/>
            <person name="Yamada T."/>
            <person name="Ye Y."/>
            <person name="Shaw J.R."/>
            <person name="Andrews J."/>
            <person name="Crease T.J."/>
            <person name="Tang H."/>
            <person name="Lucas S.M."/>
            <person name="Robertson H.M."/>
            <person name="Bork P."/>
            <person name="Koonin E.V."/>
            <person name="Zdobnov E.M."/>
            <person name="Grigoriev I.V."/>
            <person name="Lynch M."/>
            <person name="Boore J.L."/>
        </authorList>
    </citation>
    <scope>NUCLEOTIDE SEQUENCE [LARGE SCALE GENOMIC DNA]</scope>
</reference>
<dbReference type="InParanoid" id="E9G7Z6"/>
<dbReference type="AlphaFoldDB" id="E9G7Z6"/>
<keyword evidence="2" id="KW-1185">Reference proteome</keyword>
<dbReference type="Proteomes" id="UP000000305">
    <property type="component" value="Unassembled WGS sequence"/>
</dbReference>
<evidence type="ECO:0000313" key="1">
    <source>
        <dbReference type="EMBL" id="EFX84568.1"/>
    </source>
</evidence>
<dbReference type="HOGENOM" id="CLU_1867132_0_0_1"/>